<dbReference type="SMART" id="SM00847">
    <property type="entry name" value="HA2"/>
    <property type="match status" value="1"/>
</dbReference>
<dbReference type="SMART" id="SM00382">
    <property type="entry name" value="AAA"/>
    <property type="match status" value="1"/>
</dbReference>
<dbReference type="PROSITE" id="PS51194">
    <property type="entry name" value="HELICASE_CTER"/>
    <property type="match status" value="1"/>
</dbReference>
<dbReference type="Pfam" id="PF11898">
    <property type="entry name" value="DUF3418"/>
    <property type="match status" value="1"/>
</dbReference>
<evidence type="ECO:0000256" key="1">
    <source>
        <dbReference type="ARBA" id="ARBA00022741"/>
    </source>
</evidence>
<dbReference type="Pfam" id="PF07717">
    <property type="entry name" value="OB_NTP_bind"/>
    <property type="match status" value="1"/>
</dbReference>
<evidence type="ECO:0000259" key="5">
    <source>
        <dbReference type="PROSITE" id="PS51192"/>
    </source>
</evidence>
<dbReference type="FunFam" id="3.40.50.300:FF:000575">
    <property type="entry name" value="ATP-dependent helicase hrpA"/>
    <property type="match status" value="1"/>
</dbReference>
<organism evidence="7 8">
    <name type="scientific">Sulfurirhabdus autotrophica</name>
    <dbReference type="NCBI Taxonomy" id="1706046"/>
    <lineage>
        <taxon>Bacteria</taxon>
        <taxon>Pseudomonadati</taxon>
        <taxon>Pseudomonadota</taxon>
        <taxon>Betaproteobacteria</taxon>
        <taxon>Nitrosomonadales</taxon>
        <taxon>Sulfuricellaceae</taxon>
        <taxon>Sulfurirhabdus</taxon>
    </lineage>
</organism>
<dbReference type="GO" id="GO:0003724">
    <property type="term" value="F:RNA helicase activity"/>
    <property type="evidence" value="ECO:0007669"/>
    <property type="project" value="InterPro"/>
</dbReference>
<reference evidence="7 8" key="1">
    <citation type="submission" date="2019-03" db="EMBL/GenBank/DDBJ databases">
        <title>Genomic Encyclopedia of Type Strains, Phase IV (KMG-IV): sequencing the most valuable type-strain genomes for metagenomic binning, comparative biology and taxonomic classification.</title>
        <authorList>
            <person name="Goeker M."/>
        </authorList>
    </citation>
    <scope>NUCLEOTIDE SEQUENCE [LARGE SCALE GENOMIC DNA]</scope>
    <source>
        <strain evidence="7 8">DSM 100309</strain>
    </source>
</reference>
<name>A0A4V2W1Y3_9PROT</name>
<dbReference type="GO" id="GO:0016787">
    <property type="term" value="F:hydrolase activity"/>
    <property type="evidence" value="ECO:0007669"/>
    <property type="project" value="UniProtKB-KW"/>
</dbReference>
<dbReference type="GO" id="GO:0003723">
    <property type="term" value="F:RNA binding"/>
    <property type="evidence" value="ECO:0007669"/>
    <property type="project" value="TreeGrafter"/>
</dbReference>
<keyword evidence="3 7" id="KW-0347">Helicase</keyword>
<dbReference type="GO" id="GO:0005524">
    <property type="term" value="F:ATP binding"/>
    <property type="evidence" value="ECO:0007669"/>
    <property type="project" value="UniProtKB-KW"/>
</dbReference>
<evidence type="ECO:0000259" key="6">
    <source>
        <dbReference type="PROSITE" id="PS51194"/>
    </source>
</evidence>
<dbReference type="FunFam" id="1.20.120.1080:FF:000005">
    <property type="entry name" value="ATP-dependent helicase HrpA"/>
    <property type="match status" value="1"/>
</dbReference>
<dbReference type="InterPro" id="IPR007502">
    <property type="entry name" value="Helicase-assoc_dom"/>
</dbReference>
<dbReference type="Gene3D" id="1.20.120.1080">
    <property type="match status" value="1"/>
</dbReference>
<dbReference type="Pfam" id="PF00271">
    <property type="entry name" value="Helicase_C"/>
    <property type="match status" value="1"/>
</dbReference>
<keyword evidence="8" id="KW-1185">Reference proteome</keyword>
<evidence type="ECO:0000256" key="4">
    <source>
        <dbReference type="ARBA" id="ARBA00022840"/>
    </source>
</evidence>
<dbReference type="InterPro" id="IPR010222">
    <property type="entry name" value="RNA_helicase_HrpA"/>
</dbReference>
<keyword evidence="4" id="KW-0067">ATP-binding</keyword>
<dbReference type="RefSeq" id="WP_223248291.1">
    <property type="nucleotide sequence ID" value="NZ_BHVT01000037.1"/>
</dbReference>
<dbReference type="NCBIfam" id="TIGR01967">
    <property type="entry name" value="DEAH_box_HrpA"/>
    <property type="match status" value="1"/>
</dbReference>
<dbReference type="SMART" id="SM00487">
    <property type="entry name" value="DEXDc"/>
    <property type="match status" value="1"/>
</dbReference>
<dbReference type="InterPro" id="IPR003593">
    <property type="entry name" value="AAA+_ATPase"/>
</dbReference>
<dbReference type="NCBIfam" id="NF008348">
    <property type="entry name" value="PRK11131.1"/>
    <property type="match status" value="1"/>
</dbReference>
<dbReference type="InterPro" id="IPR011545">
    <property type="entry name" value="DEAD/DEAH_box_helicase_dom"/>
</dbReference>
<evidence type="ECO:0000313" key="7">
    <source>
        <dbReference type="EMBL" id="TCV85889.1"/>
    </source>
</evidence>
<dbReference type="InterPro" id="IPR024590">
    <property type="entry name" value="HrpA_C"/>
</dbReference>
<dbReference type="InterPro" id="IPR027417">
    <property type="entry name" value="P-loop_NTPase"/>
</dbReference>
<dbReference type="EMBL" id="SMCO01000008">
    <property type="protein sequence ID" value="TCV85889.1"/>
    <property type="molecule type" value="Genomic_DNA"/>
</dbReference>
<dbReference type="PANTHER" id="PTHR18934:SF99">
    <property type="entry name" value="ATP-DEPENDENT RNA HELICASE DHX37-RELATED"/>
    <property type="match status" value="1"/>
</dbReference>
<proteinExistence type="predicted"/>
<dbReference type="Gene3D" id="3.40.50.300">
    <property type="entry name" value="P-loop containing nucleotide triphosphate hydrolases"/>
    <property type="match status" value="2"/>
</dbReference>
<dbReference type="PANTHER" id="PTHR18934">
    <property type="entry name" value="ATP-DEPENDENT RNA HELICASE"/>
    <property type="match status" value="1"/>
</dbReference>
<dbReference type="CDD" id="cd17989">
    <property type="entry name" value="DEXHc_HrpA"/>
    <property type="match status" value="1"/>
</dbReference>
<feature type="domain" description="Helicase C-terminal" evidence="6">
    <location>
        <begin position="284"/>
        <end position="456"/>
    </location>
</feature>
<dbReference type="SUPFAM" id="SSF52540">
    <property type="entry name" value="P-loop containing nucleoside triphosphate hydrolases"/>
    <property type="match status" value="1"/>
</dbReference>
<evidence type="ECO:0000256" key="2">
    <source>
        <dbReference type="ARBA" id="ARBA00022801"/>
    </source>
</evidence>
<dbReference type="Pfam" id="PF00270">
    <property type="entry name" value="DEAD"/>
    <property type="match status" value="1"/>
</dbReference>
<dbReference type="Proteomes" id="UP000295367">
    <property type="component" value="Unassembled WGS sequence"/>
</dbReference>
<keyword evidence="1" id="KW-0547">Nucleotide-binding</keyword>
<sequence length="1305" mass="148356">MYNPKFFNIHDVTVQKQLQQLAADIPSCMGADQYPLRRQLDKIRSVASAGKPFENLLEKLVLAIQLSAQKRAQRVASLPVPTFPEELPVSEKRSEIARAIMDHQVVIVAGETGSGKTTQIPKICLEIGRGVGGLIGCTQPRRIAARSVASRIAVELNSSLGQTVGYKVRFTDKISQESFIKVMTDGILLAETQNDRFLNAYDTIIIDEAHERSLNIDFLLGYFKQLLPKRPDLKLVITSATIDTERFAKHFSNAPIIEVSGRLYPVEVRYRPIRSDDEDEQERDQEQAILDAVDELSRLGREGDILIFLPGEREIRETAEALRKHHPAHTEILTLFARQSAQEQEQIFKPSGARRIILATNVAETSLTVPGIRYVIDPGHARIKRYSYRNKVDQLLVEKISQASANQRSGRCGRVAAGVCVRLYGEDDFKARAPFTDPEILRTSLAGTILRMQGLRLGTVDTFPFLEAPIPRMIADGYQLLQELNAMDTERNLTAVGTQLAKLPIDPKIGRMLLAAEKENCLNEVLIIASAMSVQDPRLRPMEAQGRADERHRRFADERSDFMGFLKLWDFYDDALKHKKSNRKLLEQCHENFLSLIRMREWRDIHGQLHTQIAEMGMRLNQIPAAFEEIHRALLTGLLGNIGVKAEEGHYQGTREIKFNIFPGSVLHKKNPKWVVAGELVETTKLFARTVAKIEPEWVETVGEHLIKRHYFDPHWEKAPAQVVAFERTSLYGLTLSPKRRIHYGPIDPKLSRGLFIRQALVEGNYDSKARFFEHNRKLVEEIRELEHKSRRQDVLVDEERMFAFFDKHIPQGIFNGSSFDKWRREAEKEQPRLLFMTREDLMCHGAEMVTVELFPQTLNIGETPCILTYRFEPSHPLDGVTLTVPLHLLNQVNEARCEWLVPGMIREKITSLIKGLPKQIRRACVPVPEFVTAALTDIPFGSGPLTESLGRFILKKTGVEVPPDSWNSADIPTHLQMNFLVVDDAKQELGMARNLAALREKLGQAAQVTFARAPSLDFERENITTWDIGDLPEVITFKRGETQLTGYPALADESGIVSIRLFDTQEAANTAMREGVRRLLRLVLREQIKQLEKSLPGFTQMAMQARTIENPDELREDLLIAITDRAFIGDDELPRNEKQFIAQKDRARTRLAAVTQGACRITGEIFTEYHAIQSKLGGKLPPPLVTDIREQLAHLIYKNFISATPWEQLQHLPRYLKAILRRIEKYPGAAAHDARHSAAVKEHWQAYQTRLDKQRKAGNSGAELTQFRWMIEELRVSLFAQELKTPYPVSAKRLQKVWEGINKS</sequence>
<dbReference type="Pfam" id="PF21010">
    <property type="entry name" value="HA2_C"/>
    <property type="match status" value="1"/>
</dbReference>
<dbReference type="InterPro" id="IPR011709">
    <property type="entry name" value="DEAD-box_helicase_OB_fold"/>
</dbReference>
<protein>
    <submittedName>
        <fullName evidence="7">ATP-dependent helicase HrpA</fullName>
    </submittedName>
</protein>
<evidence type="ECO:0000313" key="8">
    <source>
        <dbReference type="Proteomes" id="UP000295367"/>
    </source>
</evidence>
<dbReference type="PROSITE" id="PS51192">
    <property type="entry name" value="HELICASE_ATP_BIND_1"/>
    <property type="match status" value="1"/>
</dbReference>
<dbReference type="CDD" id="cd18791">
    <property type="entry name" value="SF2_C_RHA"/>
    <property type="match status" value="1"/>
</dbReference>
<comment type="caution">
    <text evidence="7">The sequence shown here is derived from an EMBL/GenBank/DDBJ whole genome shotgun (WGS) entry which is preliminary data.</text>
</comment>
<dbReference type="InterPro" id="IPR001650">
    <property type="entry name" value="Helicase_C-like"/>
</dbReference>
<evidence type="ECO:0000256" key="3">
    <source>
        <dbReference type="ARBA" id="ARBA00022806"/>
    </source>
</evidence>
<dbReference type="InterPro" id="IPR014001">
    <property type="entry name" value="Helicase_ATP-bd"/>
</dbReference>
<feature type="domain" description="Helicase ATP-binding" evidence="5">
    <location>
        <begin position="97"/>
        <end position="260"/>
    </location>
</feature>
<dbReference type="SMART" id="SM00490">
    <property type="entry name" value="HELICc"/>
    <property type="match status" value="1"/>
</dbReference>
<accession>A0A4V2W1Y3</accession>
<gene>
    <name evidence="7" type="ORF">EDC63_10897</name>
</gene>
<keyword evidence="2" id="KW-0378">Hydrolase</keyword>